<dbReference type="Gene3D" id="3.40.50.20">
    <property type="match status" value="1"/>
</dbReference>
<evidence type="ECO:0000256" key="8">
    <source>
        <dbReference type="PROSITE-ProRule" id="PRU00409"/>
    </source>
</evidence>
<evidence type="ECO:0000259" key="9">
    <source>
        <dbReference type="PROSITE" id="PS50975"/>
    </source>
</evidence>
<dbReference type="InterPro" id="IPR051602">
    <property type="entry name" value="ACC_Biotin_Carboxylase"/>
</dbReference>
<dbReference type="PANTHER" id="PTHR48095">
    <property type="entry name" value="PYRUVATE CARBOXYLASE SUBUNIT A"/>
    <property type="match status" value="1"/>
</dbReference>
<sequence>MARHRILIANRGEIAIRIMQACEELGIDTVVVYTKEDQDSEHVQKVIRKSPDKAYRIASYKDPNEIFSVCDQAKCTAIHPGYGFFSENFRFARRATLRNRPITFIGPRWEVIRDLGSKINTKRVAKTLKIPVIPGSYAPIYNEIEAEALAEELFFLQKEQGIQHPSVLVKASAGGGGMGIEEVRELDAFRQAYRRIQNYARRQFGDEGVLIEQALRDYHHLEVQILCSKHGEYVHFGTRNCTIQSTGRQKRIEIAPGFDPDTISYPFDAKKVLNEIVEYSLRLAKHVKYDNVGTWEWIVTRDGKPYLLEVNTRIQVENGISARISRVKKIGQPNLIKEQIRCALGEKIGYNQNHISFEGTSIELRIVAEDTKRGFAPWCGTITTLKFPSYDWAEVHTHVPTSRPYKIPTEYDPNLALVIIWGQNTNEAIQRAKEFIDNTQIEGVGPKGEPIITNLSYLRERLDASLRFE</sequence>
<dbReference type="RefSeq" id="WP_067615788.1">
    <property type="nucleotide sequence ID" value="NZ_MAGO01000001.1"/>
</dbReference>
<evidence type="ECO:0000313" key="12">
    <source>
        <dbReference type="Proteomes" id="UP000093080"/>
    </source>
</evidence>
<organism evidence="11 12">
    <name type="scientific">Dissulfuribacter thermophilus</name>
    <dbReference type="NCBI Taxonomy" id="1156395"/>
    <lineage>
        <taxon>Bacteria</taxon>
        <taxon>Pseudomonadati</taxon>
        <taxon>Thermodesulfobacteriota</taxon>
        <taxon>Dissulfuribacteria</taxon>
        <taxon>Dissulfuribacterales</taxon>
        <taxon>Dissulfuribacteraceae</taxon>
        <taxon>Dissulfuribacter</taxon>
    </lineage>
</organism>
<dbReference type="InterPro" id="IPR011054">
    <property type="entry name" value="Rudment_hybrid_motif"/>
</dbReference>
<dbReference type="InterPro" id="IPR005479">
    <property type="entry name" value="CPAse_ATP-bd"/>
</dbReference>
<name>A0A1B9F9F6_9BACT</name>
<keyword evidence="3" id="KW-0436">Ligase</keyword>
<evidence type="ECO:0000256" key="7">
    <source>
        <dbReference type="ARBA" id="ARBA00048600"/>
    </source>
</evidence>
<evidence type="ECO:0000256" key="6">
    <source>
        <dbReference type="ARBA" id="ARBA00023267"/>
    </source>
</evidence>
<protein>
    <recommendedName>
        <fullName evidence="2">biotin carboxylase</fullName>
        <ecNumber evidence="2">6.3.4.14</ecNumber>
    </recommendedName>
</protein>
<reference evidence="11 12" key="1">
    <citation type="submission" date="2016-06" db="EMBL/GenBank/DDBJ databases">
        <title>Respiratory ammonification of nitrate coupled to the oxidation of elemental sulfur in deep-sea autotrophic thermophilic bacteria.</title>
        <authorList>
            <person name="Slobodkina G.B."/>
            <person name="Mardanov A.V."/>
            <person name="Ravin N.V."/>
            <person name="Frolova A.A."/>
            <person name="Viryasiv M.B."/>
            <person name="Chernyh N.A."/>
            <person name="Bonch-Osmolovskaya E.A."/>
            <person name="Slobodkin A.I."/>
        </authorList>
    </citation>
    <scope>NUCLEOTIDE SEQUENCE [LARGE SCALE GENOMIC DNA]</scope>
    <source>
        <strain evidence="11 12">S69</strain>
    </source>
</reference>
<accession>A0A1B9F9F6</accession>
<proteinExistence type="predicted"/>
<dbReference type="PATRIC" id="fig|1156395.6.peg.370"/>
<keyword evidence="12" id="KW-1185">Reference proteome</keyword>
<dbReference type="InterPro" id="IPR016185">
    <property type="entry name" value="PreATP-grasp_dom_sf"/>
</dbReference>
<dbReference type="STRING" id="1156395.DBT_0366"/>
<dbReference type="Pfam" id="PF02786">
    <property type="entry name" value="CPSase_L_D2"/>
    <property type="match status" value="1"/>
</dbReference>
<dbReference type="SUPFAM" id="SSF52440">
    <property type="entry name" value="PreATP-grasp domain"/>
    <property type="match status" value="1"/>
</dbReference>
<dbReference type="InterPro" id="IPR005482">
    <property type="entry name" value="Biotin_COase_C"/>
</dbReference>
<comment type="catalytic activity">
    <reaction evidence="7">
        <text>N(6)-biotinyl-L-lysyl-[protein] + hydrogencarbonate + ATP = N(6)-carboxybiotinyl-L-lysyl-[protein] + ADP + phosphate + H(+)</text>
        <dbReference type="Rhea" id="RHEA:13501"/>
        <dbReference type="Rhea" id="RHEA-COMP:10505"/>
        <dbReference type="Rhea" id="RHEA-COMP:10506"/>
        <dbReference type="ChEBI" id="CHEBI:15378"/>
        <dbReference type="ChEBI" id="CHEBI:17544"/>
        <dbReference type="ChEBI" id="CHEBI:30616"/>
        <dbReference type="ChEBI" id="CHEBI:43474"/>
        <dbReference type="ChEBI" id="CHEBI:83144"/>
        <dbReference type="ChEBI" id="CHEBI:83145"/>
        <dbReference type="ChEBI" id="CHEBI:456216"/>
        <dbReference type="EC" id="6.3.4.14"/>
    </reaction>
</comment>
<evidence type="ECO:0000256" key="5">
    <source>
        <dbReference type="ARBA" id="ARBA00022840"/>
    </source>
</evidence>
<dbReference type="GO" id="GO:0046872">
    <property type="term" value="F:metal ion binding"/>
    <property type="evidence" value="ECO:0007669"/>
    <property type="project" value="InterPro"/>
</dbReference>
<comment type="caution">
    <text evidence="11">The sequence shown here is derived from an EMBL/GenBank/DDBJ whole genome shotgun (WGS) entry which is preliminary data.</text>
</comment>
<comment type="function">
    <text evidence="1">This protein is a component of the acetyl coenzyme A carboxylase complex; first, biotin carboxylase catalyzes the carboxylation of the carrier protein and then the transcarboxylase transfers the carboxyl group to form malonyl-CoA.</text>
</comment>
<evidence type="ECO:0000256" key="1">
    <source>
        <dbReference type="ARBA" id="ARBA00003761"/>
    </source>
</evidence>
<keyword evidence="4 8" id="KW-0547">Nucleotide-binding</keyword>
<keyword evidence="6" id="KW-0092">Biotin</keyword>
<dbReference type="Pfam" id="PF02785">
    <property type="entry name" value="Biotin_carb_C"/>
    <property type="match status" value="1"/>
</dbReference>
<dbReference type="EC" id="6.3.4.14" evidence="2"/>
<dbReference type="PANTHER" id="PTHR48095:SF2">
    <property type="entry name" value="BIOTIN CARBOXYLASE, CHLOROPLASTIC"/>
    <property type="match status" value="1"/>
</dbReference>
<dbReference type="InterPro" id="IPR005481">
    <property type="entry name" value="BC-like_N"/>
</dbReference>
<evidence type="ECO:0000256" key="4">
    <source>
        <dbReference type="ARBA" id="ARBA00022741"/>
    </source>
</evidence>
<dbReference type="PROSITE" id="PS00867">
    <property type="entry name" value="CPSASE_2"/>
    <property type="match status" value="1"/>
</dbReference>
<dbReference type="AlphaFoldDB" id="A0A1B9F9F6"/>
<dbReference type="Proteomes" id="UP000093080">
    <property type="component" value="Unassembled WGS sequence"/>
</dbReference>
<dbReference type="SUPFAM" id="SSF51246">
    <property type="entry name" value="Rudiment single hybrid motif"/>
    <property type="match status" value="1"/>
</dbReference>
<keyword evidence="5 8" id="KW-0067">ATP-binding</keyword>
<gene>
    <name evidence="11" type="ORF">DBT_0366</name>
</gene>
<evidence type="ECO:0000259" key="10">
    <source>
        <dbReference type="PROSITE" id="PS50979"/>
    </source>
</evidence>
<dbReference type="PROSITE" id="PS50975">
    <property type="entry name" value="ATP_GRASP"/>
    <property type="match status" value="1"/>
</dbReference>
<dbReference type="Pfam" id="PF00289">
    <property type="entry name" value="Biotin_carb_N"/>
    <property type="match status" value="1"/>
</dbReference>
<dbReference type="Gene3D" id="3.30.1490.20">
    <property type="entry name" value="ATP-grasp fold, A domain"/>
    <property type="match status" value="1"/>
</dbReference>
<dbReference type="GO" id="GO:0004075">
    <property type="term" value="F:biotin carboxylase activity"/>
    <property type="evidence" value="ECO:0007669"/>
    <property type="project" value="UniProtKB-EC"/>
</dbReference>
<evidence type="ECO:0000313" key="11">
    <source>
        <dbReference type="EMBL" id="OCC16549.1"/>
    </source>
</evidence>
<feature type="domain" description="ATP-grasp" evidence="9">
    <location>
        <begin position="122"/>
        <end position="341"/>
    </location>
</feature>
<dbReference type="InterPro" id="IPR011764">
    <property type="entry name" value="Biotin_carboxylation_dom"/>
</dbReference>
<dbReference type="GO" id="GO:0005524">
    <property type="term" value="F:ATP binding"/>
    <property type="evidence" value="ECO:0007669"/>
    <property type="project" value="UniProtKB-UniRule"/>
</dbReference>
<dbReference type="EMBL" id="MAGO01000001">
    <property type="protein sequence ID" value="OCC16549.1"/>
    <property type="molecule type" value="Genomic_DNA"/>
</dbReference>
<dbReference type="InterPro" id="IPR013815">
    <property type="entry name" value="ATP_grasp_subdomain_1"/>
</dbReference>
<dbReference type="SMART" id="SM00878">
    <property type="entry name" value="Biotin_carb_C"/>
    <property type="match status" value="1"/>
</dbReference>
<dbReference type="SUPFAM" id="SSF56059">
    <property type="entry name" value="Glutathione synthetase ATP-binding domain-like"/>
    <property type="match status" value="1"/>
</dbReference>
<feature type="domain" description="Biotin carboxylation" evidence="10">
    <location>
        <begin position="2"/>
        <end position="469"/>
    </location>
</feature>
<dbReference type="PROSITE" id="PS50979">
    <property type="entry name" value="BC"/>
    <property type="match status" value="1"/>
</dbReference>
<evidence type="ECO:0000256" key="3">
    <source>
        <dbReference type="ARBA" id="ARBA00022598"/>
    </source>
</evidence>
<evidence type="ECO:0000256" key="2">
    <source>
        <dbReference type="ARBA" id="ARBA00013263"/>
    </source>
</evidence>
<dbReference type="OrthoDB" id="9769961at2"/>
<dbReference type="InterPro" id="IPR011761">
    <property type="entry name" value="ATP-grasp"/>
</dbReference>
<dbReference type="Gene3D" id="3.30.470.20">
    <property type="entry name" value="ATP-grasp fold, B domain"/>
    <property type="match status" value="1"/>
</dbReference>